<keyword evidence="11" id="KW-1185">Reference proteome</keyword>
<dbReference type="SUPFAM" id="SSF75005">
    <property type="entry name" value="Arabinanase/levansucrase/invertase"/>
    <property type="match status" value="1"/>
</dbReference>
<dbReference type="EMBL" id="CAJOBP010004005">
    <property type="protein sequence ID" value="CAF4426475.1"/>
    <property type="molecule type" value="Genomic_DNA"/>
</dbReference>
<evidence type="ECO:0000256" key="2">
    <source>
        <dbReference type="ARBA" id="ARBA00009865"/>
    </source>
</evidence>
<dbReference type="SUPFAM" id="SSF57196">
    <property type="entry name" value="EGF/Laminin"/>
    <property type="match status" value="1"/>
</dbReference>
<feature type="domain" description="EGF-like" evidence="7 8">
    <location>
        <begin position="348"/>
        <end position="359"/>
    </location>
</feature>
<keyword evidence="3" id="KW-0378">Hydrolase</keyword>
<keyword evidence="4" id="KW-0326">Glycosidase</keyword>
<dbReference type="Gene3D" id="2.10.25.10">
    <property type="entry name" value="Laminin"/>
    <property type="match status" value="1"/>
</dbReference>
<reference evidence="10" key="1">
    <citation type="submission" date="2021-02" db="EMBL/GenBank/DDBJ databases">
        <authorList>
            <person name="Nowell W R."/>
        </authorList>
    </citation>
    <scope>NUCLEOTIDE SEQUENCE</scope>
</reference>
<dbReference type="Proteomes" id="UP000663825">
    <property type="component" value="Unassembled WGS sequence"/>
</dbReference>
<evidence type="ECO:0000256" key="4">
    <source>
        <dbReference type="ARBA" id="ARBA00023295"/>
    </source>
</evidence>
<dbReference type="Pfam" id="PF04616">
    <property type="entry name" value="Glyco_hydro_43"/>
    <property type="match status" value="1"/>
</dbReference>
<evidence type="ECO:0000313" key="9">
    <source>
        <dbReference type="EMBL" id="CAF3171932.1"/>
    </source>
</evidence>
<dbReference type="GO" id="GO:0004553">
    <property type="term" value="F:hydrolase activity, hydrolyzing O-glycosyl compounds"/>
    <property type="evidence" value="ECO:0007669"/>
    <property type="project" value="InterPro"/>
</dbReference>
<comment type="similarity">
    <text evidence="2">Belongs to the glycosyl hydrolase 43 family.</text>
</comment>
<evidence type="ECO:0000259" key="8">
    <source>
        <dbReference type="PROSITE" id="PS01186"/>
    </source>
</evidence>
<dbReference type="OrthoDB" id="9971386at2759"/>
<dbReference type="AlphaFoldDB" id="A0A820QYA9"/>
<feature type="transmembrane region" description="Helical" evidence="6">
    <location>
        <begin position="292"/>
        <end position="308"/>
    </location>
</feature>
<dbReference type="PROSITE" id="PS00022">
    <property type="entry name" value="EGF_1"/>
    <property type="match status" value="1"/>
</dbReference>
<evidence type="ECO:0000313" key="11">
    <source>
        <dbReference type="Proteomes" id="UP000663873"/>
    </source>
</evidence>
<name>A0A820QYA9_9BILA</name>
<evidence type="ECO:0000259" key="7">
    <source>
        <dbReference type="PROSITE" id="PS00022"/>
    </source>
</evidence>
<dbReference type="PANTHER" id="PTHR43301:SF3">
    <property type="entry name" value="ARABINAN ENDO-1,5-ALPHA-L-ARABINOSIDASE A-RELATED"/>
    <property type="match status" value="1"/>
</dbReference>
<evidence type="ECO:0000256" key="3">
    <source>
        <dbReference type="ARBA" id="ARBA00022801"/>
    </source>
</evidence>
<accession>A0A820QYA9</accession>
<evidence type="ECO:0000256" key="6">
    <source>
        <dbReference type="SAM" id="Phobius"/>
    </source>
</evidence>
<dbReference type="InterPro" id="IPR023296">
    <property type="entry name" value="Glyco_hydro_beta-prop_sf"/>
</dbReference>
<dbReference type="Gene3D" id="2.115.10.20">
    <property type="entry name" value="Glycosyl hydrolase domain, family 43"/>
    <property type="match status" value="1"/>
</dbReference>
<keyword evidence="6" id="KW-1133">Transmembrane helix</keyword>
<dbReference type="EMBL" id="CAJNXB010001506">
    <property type="protein sequence ID" value="CAF3171932.1"/>
    <property type="molecule type" value="Genomic_DNA"/>
</dbReference>
<proteinExistence type="inferred from homology"/>
<protein>
    <recommendedName>
        <fullName evidence="5">Endo-1,5-alpha-L-arabinanase A</fullName>
    </recommendedName>
</protein>
<dbReference type="InterPro" id="IPR050727">
    <property type="entry name" value="GH43_arabinanases"/>
</dbReference>
<keyword evidence="6" id="KW-0472">Membrane</keyword>
<dbReference type="InterPro" id="IPR006710">
    <property type="entry name" value="Glyco_hydro_43"/>
</dbReference>
<keyword evidence="6" id="KW-0812">Transmembrane</keyword>
<dbReference type="CDD" id="cd00054">
    <property type="entry name" value="EGF_CA"/>
    <property type="match status" value="1"/>
</dbReference>
<dbReference type="PROSITE" id="PS01186">
    <property type="entry name" value="EGF_2"/>
    <property type="match status" value="1"/>
</dbReference>
<sequence>MPSIYGSVTSNTVHINEKINIQFHIQANSSFSRIIHHYDTIGSQDLPRATDISSTIPSKRLSTVATVFIVLATVAGFIFLCGLLWYIYRRWKRHESSSTRAKAKPSTTPTVPVALVAPKLPPVDELLQCRKPLCEDYIRKLSLPKGYFGMKYDKCFCKKCHNRSKTDDRCGNDCMEFHGWIKLGLRPSQAHTKGLQVFREWKTSYYGTTPNRLSSILDSRFVPLDGDTLKDGTQFKSGHPDPSHCTTCPSLSHASESKFAAGSTFKAIDGNNYYVRVVLQCKQRPVKAHRANMRYILSILATAILLVIESRGNDTSANGFSAMRLTSTCIDFTCNTGHCIDSTTGPSCICDEGFTGVKCDQQTSDFYRRIQLIPGLADPDILAINDDLFYLTGTFDGMVLPMFQSTDLINFQLKTTYNPSISDSLYKYCLIWAPDLSKHGTGYDLYFSAQRVLKSSSCPVNEQDVTTFYTKASDNNLIFGAPVLVDFGNGAPKGRIAKGCNTDGCLKTVRIDSAIVGPEDNRWFFYVWFSGGNNIASFPLASPTSLVANAGPASFSIPSSEEMINEAPEVFWREGQYYFFISTAFFDSQYSMSYIMAPTIADLTRKRAVRIHSNAQRNSAGTLVQSHGHNSIVERRGQFFNIFHQGTFDSTGRLIERSTFKQRLSFRSDGSIQTLNTVSIRWTQLPLHQYSIDIVKKDGSVIGPCINFVRIGAKLEASFIGICPDGGDQLVNKGDIIAFRLFYTRNSIWKDFVEVKYDGVSDQLAFYLSGGITKHIVLRWNERLTGTKYSIDVRHKDGTWIAPCVGDLIIGSNIEYVFDRNCHTAKVFIEPNDISYIRVCSAINNDWGKAICGGLPYDGKMIYVSVTIP</sequence>
<evidence type="ECO:0000256" key="5">
    <source>
        <dbReference type="ARBA" id="ARBA00042202"/>
    </source>
</evidence>
<evidence type="ECO:0000256" key="1">
    <source>
        <dbReference type="ARBA" id="ARBA00004834"/>
    </source>
</evidence>
<comment type="caution">
    <text evidence="10">The sequence shown here is derived from an EMBL/GenBank/DDBJ whole genome shotgun (WGS) entry which is preliminary data.</text>
</comment>
<dbReference type="Proteomes" id="UP000663873">
    <property type="component" value="Unassembled WGS sequence"/>
</dbReference>
<dbReference type="PANTHER" id="PTHR43301">
    <property type="entry name" value="ARABINAN ENDO-1,5-ALPHA-L-ARABINOSIDASE"/>
    <property type="match status" value="1"/>
</dbReference>
<gene>
    <name evidence="9" type="ORF">TIS948_LOCUS10861</name>
    <name evidence="10" type="ORF">UJA718_LOCUS20995</name>
</gene>
<feature type="transmembrane region" description="Helical" evidence="6">
    <location>
        <begin position="64"/>
        <end position="88"/>
    </location>
</feature>
<comment type="pathway">
    <text evidence="1">Glycan metabolism; L-arabinan degradation.</text>
</comment>
<dbReference type="InterPro" id="IPR000742">
    <property type="entry name" value="EGF"/>
</dbReference>
<organism evidence="10 11">
    <name type="scientific">Rotaria socialis</name>
    <dbReference type="NCBI Taxonomy" id="392032"/>
    <lineage>
        <taxon>Eukaryota</taxon>
        <taxon>Metazoa</taxon>
        <taxon>Spiralia</taxon>
        <taxon>Gnathifera</taxon>
        <taxon>Rotifera</taxon>
        <taxon>Eurotatoria</taxon>
        <taxon>Bdelloidea</taxon>
        <taxon>Philodinida</taxon>
        <taxon>Philodinidae</taxon>
        <taxon>Rotaria</taxon>
    </lineage>
</organism>
<evidence type="ECO:0000313" key="10">
    <source>
        <dbReference type="EMBL" id="CAF4426475.1"/>
    </source>
</evidence>
<dbReference type="GO" id="GO:0005975">
    <property type="term" value="P:carbohydrate metabolic process"/>
    <property type="evidence" value="ECO:0007669"/>
    <property type="project" value="InterPro"/>
</dbReference>